<dbReference type="Proteomes" id="UP000596427">
    <property type="component" value="Chromosome"/>
</dbReference>
<evidence type="ECO:0000313" key="2">
    <source>
        <dbReference type="Proteomes" id="UP000596427"/>
    </source>
</evidence>
<protein>
    <submittedName>
        <fullName evidence="1">Uncharacterized protein</fullName>
    </submittedName>
</protein>
<gene>
    <name evidence="1" type="ORF">EZH22_05930</name>
</gene>
<dbReference type="EMBL" id="CP063362">
    <property type="protein sequence ID" value="QRG07905.1"/>
    <property type="molecule type" value="Genomic_DNA"/>
</dbReference>
<sequence>MFGDAWSDAFFGIGPLPFLPASRQKAGASAGMYAAMLLGRERPSAMSLPEFTNEEWSRALELAEYFNKEPRAKKAMAEDAVRKFSDEISSGNIHIHLRAKKMPIWHVLPLAWISVIGPSALLYDGRVNARDPRKDVGLNDDFAWVYADKIGVERLVRDLARPLGGQVNLTAATISKATKMLTQHFRSLKDLGRDPEQVTREEAAAIVGMDASSKPFKNDVWPNARVAANLSRRATPGPKRSKSTA</sequence>
<name>A0A974PQP6_9HYPH</name>
<proteinExistence type="predicted"/>
<reference evidence="1 2" key="1">
    <citation type="submission" date="2020-10" db="EMBL/GenBank/DDBJ databases">
        <title>Degradation of 1,4-Dioxane by Xanthobacter sp. YN2, via a Novel Group-2 Soluble Di-Iron Monooxygenase.</title>
        <authorList>
            <person name="Ma F."/>
            <person name="Wang Y."/>
            <person name="Yang J."/>
            <person name="Guo H."/>
            <person name="Su D."/>
            <person name="Yu L."/>
        </authorList>
    </citation>
    <scope>NUCLEOTIDE SEQUENCE [LARGE SCALE GENOMIC DNA]</scope>
    <source>
        <strain evidence="1 2">YN2</strain>
    </source>
</reference>
<evidence type="ECO:0000313" key="1">
    <source>
        <dbReference type="EMBL" id="QRG07905.1"/>
    </source>
</evidence>
<accession>A0A974PQP6</accession>
<keyword evidence="2" id="KW-1185">Reference proteome</keyword>
<dbReference type="RefSeq" id="WP_203194818.1">
    <property type="nucleotide sequence ID" value="NZ_CP063362.1"/>
</dbReference>
<organism evidence="1 2">
    <name type="scientific">Xanthobacter dioxanivorans</name>
    <dbReference type="NCBI Taxonomy" id="2528964"/>
    <lineage>
        <taxon>Bacteria</taxon>
        <taxon>Pseudomonadati</taxon>
        <taxon>Pseudomonadota</taxon>
        <taxon>Alphaproteobacteria</taxon>
        <taxon>Hyphomicrobiales</taxon>
        <taxon>Xanthobacteraceae</taxon>
        <taxon>Xanthobacter</taxon>
    </lineage>
</organism>
<dbReference type="AlphaFoldDB" id="A0A974PQP6"/>
<dbReference type="KEGG" id="xdi:EZH22_05930"/>